<dbReference type="Pfam" id="PF06772">
    <property type="entry name" value="LtrA"/>
    <property type="match status" value="1"/>
</dbReference>
<keyword evidence="2" id="KW-1133">Transmembrane helix</keyword>
<keyword evidence="2" id="KW-0812">Transmembrane</keyword>
<feature type="transmembrane region" description="Helical" evidence="2">
    <location>
        <begin position="298"/>
        <end position="320"/>
    </location>
</feature>
<evidence type="ECO:0000313" key="4">
    <source>
        <dbReference type="Proteomes" id="UP000076842"/>
    </source>
</evidence>
<feature type="transmembrane region" description="Helical" evidence="2">
    <location>
        <begin position="200"/>
        <end position="223"/>
    </location>
</feature>
<dbReference type="InParanoid" id="A0A165E0N4"/>
<feature type="transmembrane region" description="Helical" evidence="2">
    <location>
        <begin position="54"/>
        <end position="73"/>
    </location>
</feature>
<feature type="compositionally biased region" description="Polar residues" evidence="1">
    <location>
        <begin position="609"/>
        <end position="618"/>
    </location>
</feature>
<keyword evidence="2" id="KW-0472">Membrane</keyword>
<evidence type="ECO:0000256" key="1">
    <source>
        <dbReference type="SAM" id="MobiDB-lite"/>
    </source>
</evidence>
<protein>
    <recommendedName>
        <fullName evidence="5">Low temperature requirement protein A</fullName>
    </recommendedName>
</protein>
<dbReference type="PANTHER" id="PTHR42101:SF1">
    <property type="entry name" value="LOW TEMPERATURE REQUIREMENT A"/>
    <property type="match status" value="1"/>
</dbReference>
<dbReference type="InterPro" id="IPR010640">
    <property type="entry name" value="Low_temperature_requirement_A"/>
</dbReference>
<feature type="transmembrane region" description="Helical" evidence="2">
    <location>
        <begin position="235"/>
        <end position="255"/>
    </location>
</feature>
<keyword evidence="4" id="KW-1185">Reference proteome</keyword>
<feature type="region of interest" description="Disordered" evidence="1">
    <location>
        <begin position="606"/>
        <end position="630"/>
    </location>
</feature>
<dbReference type="OrthoDB" id="3243926at2759"/>
<dbReference type="AlphaFoldDB" id="A0A165E0N4"/>
<dbReference type="EMBL" id="KV424027">
    <property type="protein sequence ID" value="KZT53868.1"/>
    <property type="molecule type" value="Genomic_DNA"/>
</dbReference>
<dbReference type="STRING" id="1353952.A0A165E0N4"/>
<organism evidence="3 4">
    <name type="scientific">Calocera cornea HHB12733</name>
    <dbReference type="NCBI Taxonomy" id="1353952"/>
    <lineage>
        <taxon>Eukaryota</taxon>
        <taxon>Fungi</taxon>
        <taxon>Dikarya</taxon>
        <taxon>Basidiomycota</taxon>
        <taxon>Agaricomycotina</taxon>
        <taxon>Dacrymycetes</taxon>
        <taxon>Dacrymycetales</taxon>
        <taxon>Dacrymycetaceae</taxon>
        <taxon>Calocera</taxon>
    </lineage>
</organism>
<feature type="transmembrane region" description="Helical" evidence="2">
    <location>
        <begin position="118"/>
        <end position="139"/>
    </location>
</feature>
<evidence type="ECO:0000313" key="3">
    <source>
        <dbReference type="EMBL" id="KZT53868.1"/>
    </source>
</evidence>
<feature type="transmembrane region" description="Helical" evidence="2">
    <location>
        <begin position="267"/>
        <end position="292"/>
    </location>
</feature>
<feature type="transmembrane region" description="Helical" evidence="2">
    <location>
        <begin position="575"/>
        <end position="598"/>
    </location>
</feature>
<feature type="transmembrane region" description="Helical" evidence="2">
    <location>
        <begin position="332"/>
        <end position="352"/>
    </location>
</feature>
<feature type="transmembrane region" description="Helical" evidence="2">
    <location>
        <begin position="502"/>
        <end position="521"/>
    </location>
</feature>
<dbReference type="PANTHER" id="PTHR42101">
    <property type="entry name" value="CHROMOSOME 16, WHOLE GENOME SHOTGUN SEQUENCE"/>
    <property type="match status" value="1"/>
</dbReference>
<feature type="transmembrane region" description="Helical" evidence="2">
    <location>
        <begin position="159"/>
        <end position="180"/>
    </location>
</feature>
<evidence type="ECO:0000256" key="2">
    <source>
        <dbReference type="SAM" id="Phobius"/>
    </source>
</evidence>
<feature type="transmembrane region" description="Helical" evidence="2">
    <location>
        <begin position="528"/>
        <end position="550"/>
    </location>
</feature>
<accession>A0A165E0N4</accession>
<reference evidence="3 4" key="1">
    <citation type="journal article" date="2016" name="Mol. Biol. Evol.">
        <title>Comparative Genomics of Early-Diverging Mushroom-Forming Fungi Provides Insights into the Origins of Lignocellulose Decay Capabilities.</title>
        <authorList>
            <person name="Nagy L.G."/>
            <person name="Riley R."/>
            <person name="Tritt A."/>
            <person name="Adam C."/>
            <person name="Daum C."/>
            <person name="Floudas D."/>
            <person name="Sun H."/>
            <person name="Yadav J.S."/>
            <person name="Pangilinan J."/>
            <person name="Larsson K.H."/>
            <person name="Matsuura K."/>
            <person name="Barry K."/>
            <person name="Labutti K."/>
            <person name="Kuo R."/>
            <person name="Ohm R.A."/>
            <person name="Bhattacharya S.S."/>
            <person name="Shirouzu T."/>
            <person name="Yoshinaga Y."/>
            <person name="Martin F.M."/>
            <person name="Grigoriev I.V."/>
            <person name="Hibbett D.S."/>
        </authorList>
    </citation>
    <scope>NUCLEOTIDE SEQUENCE [LARGE SCALE GENOMIC DNA]</scope>
    <source>
        <strain evidence="3 4">HHB12733</strain>
    </source>
</reference>
<dbReference type="Proteomes" id="UP000076842">
    <property type="component" value="Unassembled WGS sequence"/>
</dbReference>
<proteinExistence type="predicted"/>
<evidence type="ECO:0008006" key="5">
    <source>
        <dbReference type="Google" id="ProtNLM"/>
    </source>
</evidence>
<feature type="transmembrane region" description="Helical" evidence="2">
    <location>
        <begin position="79"/>
        <end position="97"/>
    </location>
</feature>
<sequence length="661" mass="73593">MLQERTYHEKVEEEEGRGWNSRLLPFVVKLKERSPTEEKHEQYWLKQEERAPDWLELFYDLVIVAVLSVFSSAHEVSSPQSVLVYFSYFVIIWWVWASQTMYDVHFQANDWLHRIFKCMQLAAFAFVGATSGNFTPFSVLGNDELDPESILADSQATSWKGVAIAYAAGRFILVLQYLLVAVRFMFPKLGAQLYGNHRHLFWVLVPAGVFTFSGIFWLISAFITTSASAKVGLAYFGLAIEFLSAILLPLSPGYVKPPAAMISERFGALTLVILGEGIISIVRTFSFVISGFGFSNDQYVQCFCALVIIFAAWHFLFHGFPSERPLKRKSGALWLILHLPLHFVMLMLLSGMKNATVFGNIGDALSNTIDAVSAVESAIMNQTLETVDTQNNWLALNLGKTDVFPTYPEEFELWNASFYDPQDNGDLALEVAAYYGLIFVAVADSFQLELSEEVLNLANEVVNLNTTFVPDEEVMNEAGEKAEDVLGEFLAAYLTDLAQGTLFFFPCAGGLVLLASLLVLLRAAPLGVWMWVNWGIQVTLACILCLLGFLDVGNQALNPNDDNVLPAYGVLDAGWMLPLVAIVYAILIIVEYNMLLLAKRTDPHRRNSQSESVESGTGTPPEAQNMKPLPMHSRNGSGFARVGDGVPVAHMPSRPLYLEYD</sequence>
<gene>
    <name evidence="3" type="ORF">CALCODRAFT_511148</name>
</gene>
<name>A0A165E0N4_9BASI</name>